<sequence>MAATHKTLFTLLSYALFEWILILMLLLNSFFSYLITKFATHHRLKPPCFWCSTIHHLLDPYPDLICESHATEIFNLYCCLGLKVTTEPLCRNGSCSCCFQVNNVDGSSDGTRPSTYKSIYRKNEMVQAMDLPVENKSSGHIQVFDQIIPLEWTDSSTSCSTTSAGSNGHESMVCKHEDQVQEQDGRFLKSSDCQDEGDKAGISIDSLMAELKAERLAVYGLYIQLDEERNVSAIAAKQAMATITRLEEEKVAVQIESKHNQRMMNEQAEYDQEVVQLLNELVMKLENEKVELENEVEMYKEKLLDNSSSSSKESSRTVEESIWILDELKDCIRKASLDESYKGNRLFHLFDHEGMNLNEQDDEASHSAWRQTSL</sequence>
<dbReference type="GO" id="GO:0016020">
    <property type="term" value="C:membrane"/>
    <property type="evidence" value="ECO:0007669"/>
    <property type="project" value="UniProtKB-SubCell"/>
</dbReference>
<name>A0A103YGE1_CYNCS</name>
<evidence type="ECO:0000313" key="8">
    <source>
        <dbReference type="EMBL" id="KVI08619.1"/>
    </source>
</evidence>
<feature type="coiled-coil region" evidence="5">
    <location>
        <begin position="236"/>
        <end position="302"/>
    </location>
</feature>
<evidence type="ECO:0000256" key="3">
    <source>
        <dbReference type="ARBA" id="ARBA00022989"/>
    </source>
</evidence>
<dbReference type="PANTHER" id="PTHR31448">
    <property type="entry name" value="MYOSIN-BINDING PROTEIN 2"/>
    <property type="match status" value="1"/>
</dbReference>
<keyword evidence="5" id="KW-0175">Coiled coil</keyword>
<dbReference type="PROSITE" id="PS51775">
    <property type="entry name" value="GTD_BINDING"/>
    <property type="match status" value="1"/>
</dbReference>
<dbReference type="OMA" id="IIPLEWT"/>
<proteinExistence type="predicted"/>
<accession>A0A103YGE1</accession>
<protein>
    <submittedName>
        <fullName evidence="8">Zein-binding domain-containing protein</fullName>
    </submittedName>
</protein>
<dbReference type="PANTHER" id="PTHR31448:SF52">
    <property type="entry name" value="MYOSIN-BINDING PROTEIN"/>
    <property type="match status" value="1"/>
</dbReference>
<evidence type="ECO:0000256" key="4">
    <source>
        <dbReference type="ARBA" id="ARBA00023136"/>
    </source>
</evidence>
<dbReference type="AlphaFoldDB" id="A0A103YGE1"/>
<keyword evidence="3 6" id="KW-1133">Transmembrane helix</keyword>
<keyword evidence="4 6" id="KW-0472">Membrane</keyword>
<gene>
    <name evidence="8" type="ORF">Ccrd_013002</name>
</gene>
<dbReference type="Pfam" id="PF04576">
    <property type="entry name" value="Zein-binding"/>
    <property type="match status" value="1"/>
</dbReference>
<dbReference type="Proteomes" id="UP000243975">
    <property type="component" value="Unassembled WGS sequence"/>
</dbReference>
<dbReference type="EMBL" id="LEKV01001102">
    <property type="protein sequence ID" value="KVI08619.1"/>
    <property type="molecule type" value="Genomic_DNA"/>
</dbReference>
<dbReference type="GO" id="GO:0080115">
    <property type="term" value="F:myosin XI tail binding"/>
    <property type="evidence" value="ECO:0007669"/>
    <property type="project" value="UniProtKB-ARBA"/>
</dbReference>
<evidence type="ECO:0000256" key="2">
    <source>
        <dbReference type="ARBA" id="ARBA00022692"/>
    </source>
</evidence>
<evidence type="ECO:0000256" key="6">
    <source>
        <dbReference type="SAM" id="Phobius"/>
    </source>
</evidence>
<dbReference type="InterPro" id="IPR039306">
    <property type="entry name" value="MYOB"/>
</dbReference>
<evidence type="ECO:0000256" key="1">
    <source>
        <dbReference type="ARBA" id="ARBA00004167"/>
    </source>
</evidence>
<organism evidence="8 9">
    <name type="scientific">Cynara cardunculus var. scolymus</name>
    <name type="common">Globe artichoke</name>
    <name type="synonym">Cynara scolymus</name>
    <dbReference type="NCBI Taxonomy" id="59895"/>
    <lineage>
        <taxon>Eukaryota</taxon>
        <taxon>Viridiplantae</taxon>
        <taxon>Streptophyta</taxon>
        <taxon>Embryophyta</taxon>
        <taxon>Tracheophyta</taxon>
        <taxon>Spermatophyta</taxon>
        <taxon>Magnoliopsida</taxon>
        <taxon>eudicotyledons</taxon>
        <taxon>Gunneridae</taxon>
        <taxon>Pentapetalae</taxon>
        <taxon>asterids</taxon>
        <taxon>campanulids</taxon>
        <taxon>Asterales</taxon>
        <taxon>Asteraceae</taxon>
        <taxon>Carduoideae</taxon>
        <taxon>Cardueae</taxon>
        <taxon>Carduinae</taxon>
        <taxon>Cynara</taxon>
    </lineage>
</organism>
<reference evidence="8 9" key="1">
    <citation type="journal article" date="2016" name="Sci. Rep.">
        <title>The genome sequence of the outbreeding globe artichoke constructed de novo incorporating a phase-aware low-pass sequencing strategy of F1 progeny.</title>
        <authorList>
            <person name="Scaglione D."/>
            <person name="Reyes-Chin-Wo S."/>
            <person name="Acquadro A."/>
            <person name="Froenicke L."/>
            <person name="Portis E."/>
            <person name="Beitel C."/>
            <person name="Tirone M."/>
            <person name="Mauro R."/>
            <person name="Lo Monaco A."/>
            <person name="Mauromicale G."/>
            <person name="Faccioli P."/>
            <person name="Cattivelli L."/>
            <person name="Rieseberg L."/>
            <person name="Michelmore R."/>
            <person name="Lanteri S."/>
        </authorList>
    </citation>
    <scope>NUCLEOTIDE SEQUENCE [LARGE SCALE GENOMIC DNA]</scope>
    <source>
        <strain evidence="8">2C</strain>
    </source>
</reference>
<evidence type="ECO:0000259" key="7">
    <source>
        <dbReference type="PROSITE" id="PS51775"/>
    </source>
</evidence>
<comment type="caution">
    <text evidence="8">The sequence shown here is derived from an EMBL/GenBank/DDBJ whole genome shotgun (WGS) entry which is preliminary data.</text>
</comment>
<dbReference type="STRING" id="59895.A0A103YGE1"/>
<dbReference type="InterPro" id="IPR007656">
    <property type="entry name" value="GTD-bd"/>
</dbReference>
<evidence type="ECO:0000313" key="9">
    <source>
        <dbReference type="Proteomes" id="UP000243975"/>
    </source>
</evidence>
<feature type="transmembrane region" description="Helical" evidence="6">
    <location>
        <begin position="12"/>
        <end position="35"/>
    </location>
</feature>
<dbReference type="Gramene" id="KVI08619">
    <property type="protein sequence ID" value="KVI08619"/>
    <property type="gene ID" value="Ccrd_013002"/>
</dbReference>
<feature type="domain" description="GTD-binding" evidence="7">
    <location>
        <begin position="202"/>
        <end position="300"/>
    </location>
</feature>
<evidence type="ECO:0000256" key="5">
    <source>
        <dbReference type="SAM" id="Coils"/>
    </source>
</evidence>
<keyword evidence="2 6" id="KW-0812">Transmembrane</keyword>
<comment type="subcellular location">
    <subcellularLocation>
        <location evidence="1">Membrane</location>
        <topology evidence="1">Single-pass membrane protein</topology>
    </subcellularLocation>
</comment>
<keyword evidence="9" id="KW-1185">Reference proteome</keyword>